<dbReference type="AlphaFoldDB" id="A0AA87ZVY8"/>
<name>A0AA87ZVY8_FICCA</name>
<feature type="signal peptide" evidence="11">
    <location>
        <begin position="1"/>
        <end position="33"/>
    </location>
</feature>
<keyword evidence="5 10" id="KW-0378">Hydrolase</keyword>
<dbReference type="SUPFAM" id="SSF55486">
    <property type="entry name" value="Metalloproteases ('zincins'), catalytic domain"/>
    <property type="match status" value="1"/>
</dbReference>
<comment type="subcellular location">
    <subcellularLocation>
        <location evidence="1">Mitochondrion</location>
    </subcellularLocation>
</comment>
<evidence type="ECO:0000256" key="6">
    <source>
        <dbReference type="ARBA" id="ARBA00022833"/>
    </source>
</evidence>
<proteinExistence type="inferred from homology"/>
<dbReference type="Pfam" id="PF01432">
    <property type="entry name" value="Peptidase_M3"/>
    <property type="match status" value="1"/>
</dbReference>
<dbReference type="GO" id="GO:0005739">
    <property type="term" value="C:mitochondrion"/>
    <property type="evidence" value="ECO:0007669"/>
    <property type="project" value="UniProtKB-SubCell"/>
</dbReference>
<reference evidence="13" key="1">
    <citation type="submission" date="2023-07" db="EMBL/GenBank/DDBJ databases">
        <title>draft genome sequence of fig (Ficus carica).</title>
        <authorList>
            <person name="Takahashi T."/>
            <person name="Nishimura K."/>
        </authorList>
    </citation>
    <scope>NUCLEOTIDE SEQUENCE</scope>
</reference>
<comment type="caution">
    <text evidence="13">The sequence shown here is derived from an EMBL/GenBank/DDBJ whole genome shotgun (WGS) entry which is preliminary data.</text>
</comment>
<evidence type="ECO:0000256" key="4">
    <source>
        <dbReference type="ARBA" id="ARBA00022723"/>
    </source>
</evidence>
<dbReference type="PANTHER" id="PTHR11804:SF79">
    <property type="entry name" value="MITOCHONDRIAL INTERMEDIATE PEPTIDASE"/>
    <property type="match status" value="1"/>
</dbReference>
<keyword evidence="6 10" id="KW-0862">Zinc</keyword>
<evidence type="ECO:0000313" key="14">
    <source>
        <dbReference type="Proteomes" id="UP001187192"/>
    </source>
</evidence>
<dbReference type="InterPro" id="IPR024077">
    <property type="entry name" value="Neurolysin/TOP_dom2"/>
</dbReference>
<keyword evidence="3 10" id="KW-0645">Protease</keyword>
<dbReference type="GO" id="GO:0004222">
    <property type="term" value="F:metalloendopeptidase activity"/>
    <property type="evidence" value="ECO:0007669"/>
    <property type="project" value="InterPro"/>
</dbReference>
<evidence type="ECO:0000256" key="9">
    <source>
        <dbReference type="ARBA" id="ARBA00023128"/>
    </source>
</evidence>
<dbReference type="GO" id="GO:0006508">
    <property type="term" value="P:proteolysis"/>
    <property type="evidence" value="ECO:0007669"/>
    <property type="project" value="UniProtKB-KW"/>
</dbReference>
<keyword evidence="11" id="KW-0732">Signal</keyword>
<evidence type="ECO:0000256" key="11">
    <source>
        <dbReference type="SAM" id="SignalP"/>
    </source>
</evidence>
<dbReference type="FunFam" id="3.40.390.10:FF:000019">
    <property type="entry name" value="Mitochondrial intermediate peptidase, mitochondrial"/>
    <property type="match status" value="1"/>
</dbReference>
<keyword evidence="8 10" id="KW-0482">Metalloprotease</keyword>
<keyword evidence="7" id="KW-0809">Transit peptide</keyword>
<evidence type="ECO:0000256" key="1">
    <source>
        <dbReference type="ARBA" id="ARBA00004173"/>
    </source>
</evidence>
<protein>
    <recommendedName>
        <fullName evidence="12">Peptidase M3A/M3B catalytic domain-containing protein</fullName>
    </recommendedName>
</protein>
<evidence type="ECO:0000256" key="10">
    <source>
        <dbReference type="RuleBase" id="RU003435"/>
    </source>
</evidence>
<keyword evidence="14" id="KW-1185">Reference proteome</keyword>
<dbReference type="InterPro" id="IPR024079">
    <property type="entry name" value="MetalloPept_cat_dom_sf"/>
</dbReference>
<evidence type="ECO:0000259" key="12">
    <source>
        <dbReference type="Pfam" id="PF01432"/>
    </source>
</evidence>
<organism evidence="13 14">
    <name type="scientific">Ficus carica</name>
    <name type="common">Common fig</name>
    <dbReference type="NCBI Taxonomy" id="3494"/>
    <lineage>
        <taxon>Eukaryota</taxon>
        <taxon>Viridiplantae</taxon>
        <taxon>Streptophyta</taxon>
        <taxon>Embryophyta</taxon>
        <taxon>Tracheophyta</taxon>
        <taxon>Spermatophyta</taxon>
        <taxon>Magnoliopsida</taxon>
        <taxon>eudicotyledons</taxon>
        <taxon>Gunneridae</taxon>
        <taxon>Pentapetalae</taxon>
        <taxon>rosids</taxon>
        <taxon>fabids</taxon>
        <taxon>Rosales</taxon>
        <taxon>Moraceae</taxon>
        <taxon>Ficeae</taxon>
        <taxon>Ficus</taxon>
    </lineage>
</organism>
<gene>
    <name evidence="13" type="ORF">TIFTF001_010152</name>
</gene>
<evidence type="ECO:0000256" key="2">
    <source>
        <dbReference type="ARBA" id="ARBA00006040"/>
    </source>
</evidence>
<dbReference type="EMBL" id="BTGU01000012">
    <property type="protein sequence ID" value="GMN40924.1"/>
    <property type="molecule type" value="Genomic_DNA"/>
</dbReference>
<dbReference type="InterPro" id="IPR045090">
    <property type="entry name" value="Pept_M3A_M3B"/>
</dbReference>
<evidence type="ECO:0000256" key="3">
    <source>
        <dbReference type="ARBA" id="ARBA00022670"/>
    </source>
</evidence>
<evidence type="ECO:0000256" key="5">
    <source>
        <dbReference type="ARBA" id="ARBA00022801"/>
    </source>
</evidence>
<feature type="domain" description="Peptidase M3A/M3B catalytic" evidence="12">
    <location>
        <begin position="260"/>
        <end position="703"/>
    </location>
</feature>
<dbReference type="InterPro" id="IPR001567">
    <property type="entry name" value="Pept_M3A_M3B_dom"/>
</dbReference>
<dbReference type="PANTHER" id="PTHR11804">
    <property type="entry name" value="PROTEASE M3 THIMET OLIGOPEPTIDASE-RELATED"/>
    <property type="match status" value="1"/>
</dbReference>
<dbReference type="Proteomes" id="UP001187192">
    <property type="component" value="Unassembled WGS sequence"/>
</dbReference>
<sequence>MMSILFRRSAVKPRRNPILHKIGLLLLHTSAAASPVGTTTGLYGIRHLKTPKGFQRFTDDAIERSGELVTYISSMPSSPEIIRAMDEISDTVCTVMDSAEFCRNTHPDREFVEEANKAWMRIHEYLHCLNTNHTLYDAVKKAERERHLLTEEAHRAACHLRIDFERGGIHLCAEKLDRVNQLSIEISQLCREFSENIVIDPGFVDIFPSSRIPRNLHHLVKPIYRPTSAISKDFWSPANTMNDVGFRITTNPPNLSSILQLTPDDEVRKMAYVRGNSSPQANLGILNKLIVKRHDLAQILGYRNYAEFVLKSNMASSPSVAMQFLQEMSEVVRPSADEEFKRIRDFKREKCVSGDLEPWDEAYYTALMKSSAYNLDSKVVASYFPLPQCIEGLKVLVQSLFGATFCSVPMAPGESWHPDVIKMSLHHPEEGDLGYLYLDLHSRKGKFPGCAHFAIKGGRRISETDYQLPVAALICNFPGSHDPLNVRLNQWELETLFHEFGHALHSLLSRTDYQHFSGTRVAFDLAETPSNLFDASQLDIDSCDMPRYYAWDYRVLRTFARHYSTGEVIPQKLVESMEGARKMFTATELQRQIFYAMIDQTVFGDQPIPPRDTSSMVADLTTQYTSWRHVEGTHWQVRFNHLLNYGAGYYSYLYAKCFAASIWQKVCKEDPLSLSTGMALRTKFLQHGGAREPADLLKGLAGDGILRYCNGGIVPDTTSLCAEMNLITSK</sequence>
<dbReference type="Gene3D" id="1.10.1370.10">
    <property type="entry name" value="Neurolysin, domain 3"/>
    <property type="match status" value="1"/>
</dbReference>
<accession>A0AA87ZVY8</accession>
<keyword evidence="4 10" id="KW-0479">Metal-binding</keyword>
<evidence type="ECO:0000256" key="8">
    <source>
        <dbReference type="ARBA" id="ARBA00023049"/>
    </source>
</evidence>
<evidence type="ECO:0000313" key="13">
    <source>
        <dbReference type="EMBL" id="GMN40924.1"/>
    </source>
</evidence>
<dbReference type="InterPro" id="IPR033851">
    <property type="entry name" value="M3A_MIP"/>
</dbReference>
<dbReference type="CDD" id="cd06457">
    <property type="entry name" value="M3A_MIP"/>
    <property type="match status" value="1"/>
</dbReference>
<comment type="cofactor">
    <cofactor evidence="10">
        <name>Zn(2+)</name>
        <dbReference type="ChEBI" id="CHEBI:29105"/>
    </cofactor>
    <text evidence="10">Binds 1 zinc ion.</text>
</comment>
<feature type="chain" id="PRO_5041724244" description="Peptidase M3A/M3B catalytic domain-containing protein" evidence="11">
    <location>
        <begin position="34"/>
        <end position="730"/>
    </location>
</feature>
<dbReference type="GO" id="GO:0006518">
    <property type="term" value="P:peptide metabolic process"/>
    <property type="evidence" value="ECO:0007669"/>
    <property type="project" value="TreeGrafter"/>
</dbReference>
<dbReference type="GO" id="GO:0046872">
    <property type="term" value="F:metal ion binding"/>
    <property type="evidence" value="ECO:0007669"/>
    <property type="project" value="UniProtKB-UniRule"/>
</dbReference>
<keyword evidence="9" id="KW-0496">Mitochondrion</keyword>
<evidence type="ECO:0000256" key="7">
    <source>
        <dbReference type="ARBA" id="ARBA00022946"/>
    </source>
</evidence>
<dbReference type="Gene3D" id="3.40.390.10">
    <property type="entry name" value="Collagenase (Catalytic Domain)"/>
    <property type="match status" value="1"/>
</dbReference>
<comment type="similarity">
    <text evidence="2 10">Belongs to the peptidase M3 family.</text>
</comment>